<dbReference type="EnsemblMetazoa" id="CapteT99946">
    <property type="protein sequence ID" value="CapteP99946"/>
    <property type="gene ID" value="CapteG99946"/>
</dbReference>
<dbReference type="OrthoDB" id="341259at2759"/>
<dbReference type="Gene3D" id="1.25.40.20">
    <property type="entry name" value="Ankyrin repeat-containing domain"/>
    <property type="match status" value="1"/>
</dbReference>
<feature type="repeat" description="ANK" evidence="3">
    <location>
        <begin position="102"/>
        <end position="134"/>
    </location>
</feature>
<organism evidence="4">
    <name type="scientific">Capitella teleta</name>
    <name type="common">Polychaete worm</name>
    <dbReference type="NCBI Taxonomy" id="283909"/>
    <lineage>
        <taxon>Eukaryota</taxon>
        <taxon>Metazoa</taxon>
        <taxon>Spiralia</taxon>
        <taxon>Lophotrochozoa</taxon>
        <taxon>Annelida</taxon>
        <taxon>Polychaeta</taxon>
        <taxon>Sedentaria</taxon>
        <taxon>Scolecida</taxon>
        <taxon>Capitellidae</taxon>
        <taxon>Capitella</taxon>
    </lineage>
</organism>
<keyword evidence="1" id="KW-0677">Repeat</keyword>
<dbReference type="AlphaFoldDB" id="R7VKH7"/>
<dbReference type="HOGENOM" id="CLU_000134_18_9_1"/>
<evidence type="ECO:0000313" key="6">
    <source>
        <dbReference type="Proteomes" id="UP000014760"/>
    </source>
</evidence>
<evidence type="ECO:0000256" key="3">
    <source>
        <dbReference type="PROSITE-ProRule" id="PRU00023"/>
    </source>
</evidence>
<keyword evidence="2 3" id="KW-0040">ANK repeat</keyword>
<gene>
    <name evidence="4" type="ORF">CAPTEDRAFT_99946</name>
</gene>
<dbReference type="InterPro" id="IPR036770">
    <property type="entry name" value="Ankyrin_rpt-contain_sf"/>
</dbReference>
<reference evidence="6" key="1">
    <citation type="submission" date="2012-12" db="EMBL/GenBank/DDBJ databases">
        <authorList>
            <person name="Hellsten U."/>
            <person name="Grimwood J."/>
            <person name="Chapman J.A."/>
            <person name="Shapiro H."/>
            <person name="Aerts A."/>
            <person name="Otillar R.P."/>
            <person name="Terry A.Y."/>
            <person name="Boore J.L."/>
            <person name="Simakov O."/>
            <person name="Marletaz F."/>
            <person name="Cho S.-J."/>
            <person name="Edsinger-Gonzales E."/>
            <person name="Havlak P."/>
            <person name="Kuo D.-H."/>
            <person name="Larsson T."/>
            <person name="Lv J."/>
            <person name="Arendt D."/>
            <person name="Savage R."/>
            <person name="Osoegawa K."/>
            <person name="de Jong P."/>
            <person name="Lindberg D.R."/>
            <person name="Seaver E.C."/>
            <person name="Weisblat D.A."/>
            <person name="Putnam N.H."/>
            <person name="Grigoriev I.V."/>
            <person name="Rokhsar D.S."/>
        </authorList>
    </citation>
    <scope>NUCLEOTIDE SEQUENCE</scope>
    <source>
        <strain evidence="6">I ESC-2004</strain>
    </source>
</reference>
<keyword evidence="6" id="KW-1185">Reference proteome</keyword>
<dbReference type="PANTHER" id="PTHR24201">
    <property type="entry name" value="ANK_REP_REGION DOMAIN-CONTAINING PROTEIN"/>
    <property type="match status" value="1"/>
</dbReference>
<sequence length="138" mass="15565">MLGARDGNGWTPVHIAFIGSKFLLRNWQSYNQLHPRISQRKYLHKHYADFMKAVLEKGFNVIEKDQHGASVVHYAAGTDMITALQLLLDQGYPGLVNQEDKFGSTPLHYAAFANNTDAVKCLLNKGCEKDKRDCKGRT</sequence>
<dbReference type="PROSITE" id="PS50297">
    <property type="entry name" value="ANK_REP_REGION"/>
    <property type="match status" value="1"/>
</dbReference>
<dbReference type="SUPFAM" id="SSF48403">
    <property type="entry name" value="Ankyrin repeat"/>
    <property type="match status" value="1"/>
</dbReference>
<evidence type="ECO:0000313" key="5">
    <source>
        <dbReference type="EnsemblMetazoa" id="CapteP99946"/>
    </source>
</evidence>
<name>R7VKH7_CAPTE</name>
<evidence type="ECO:0000256" key="2">
    <source>
        <dbReference type="ARBA" id="ARBA00023043"/>
    </source>
</evidence>
<dbReference type="Pfam" id="PF12796">
    <property type="entry name" value="Ank_2"/>
    <property type="match status" value="1"/>
</dbReference>
<protein>
    <submittedName>
        <fullName evidence="4 5">Uncharacterized protein</fullName>
    </submittedName>
</protein>
<accession>R7VKH7</accession>
<reference evidence="4 6" key="2">
    <citation type="journal article" date="2013" name="Nature">
        <title>Insights into bilaterian evolution from three spiralian genomes.</title>
        <authorList>
            <person name="Simakov O."/>
            <person name="Marletaz F."/>
            <person name="Cho S.J."/>
            <person name="Edsinger-Gonzales E."/>
            <person name="Havlak P."/>
            <person name="Hellsten U."/>
            <person name="Kuo D.H."/>
            <person name="Larsson T."/>
            <person name="Lv J."/>
            <person name="Arendt D."/>
            <person name="Savage R."/>
            <person name="Osoegawa K."/>
            <person name="de Jong P."/>
            <person name="Grimwood J."/>
            <person name="Chapman J.A."/>
            <person name="Shapiro H."/>
            <person name="Aerts A."/>
            <person name="Otillar R.P."/>
            <person name="Terry A.Y."/>
            <person name="Boore J.L."/>
            <person name="Grigoriev I.V."/>
            <person name="Lindberg D.R."/>
            <person name="Seaver E.C."/>
            <person name="Weisblat D.A."/>
            <person name="Putnam N.H."/>
            <person name="Rokhsar D.S."/>
        </authorList>
    </citation>
    <scope>NUCLEOTIDE SEQUENCE</scope>
    <source>
        <strain evidence="4 6">I ESC-2004</strain>
    </source>
</reference>
<proteinExistence type="predicted"/>
<dbReference type="EMBL" id="KB292515">
    <property type="protein sequence ID" value="ELU17381.1"/>
    <property type="molecule type" value="Genomic_DNA"/>
</dbReference>
<reference evidence="5" key="3">
    <citation type="submission" date="2015-06" db="UniProtKB">
        <authorList>
            <consortium name="EnsemblMetazoa"/>
        </authorList>
    </citation>
    <scope>IDENTIFICATION</scope>
</reference>
<dbReference type="EMBL" id="AMQN01016895">
    <property type="status" value="NOT_ANNOTATED_CDS"/>
    <property type="molecule type" value="Genomic_DNA"/>
</dbReference>
<evidence type="ECO:0000256" key="1">
    <source>
        <dbReference type="ARBA" id="ARBA00022737"/>
    </source>
</evidence>
<dbReference type="InterPro" id="IPR002110">
    <property type="entry name" value="Ankyrin_rpt"/>
</dbReference>
<evidence type="ECO:0000313" key="4">
    <source>
        <dbReference type="EMBL" id="ELU17381.1"/>
    </source>
</evidence>
<dbReference type="InterPro" id="IPR050776">
    <property type="entry name" value="Ank_Repeat/CDKN_Inhibitor"/>
</dbReference>
<dbReference type="PROSITE" id="PS50088">
    <property type="entry name" value="ANK_REPEAT"/>
    <property type="match status" value="1"/>
</dbReference>
<dbReference type="OMA" id="MMYGANL"/>
<dbReference type="Proteomes" id="UP000014760">
    <property type="component" value="Unassembled WGS sequence"/>
</dbReference>
<dbReference type="SMART" id="SM00248">
    <property type="entry name" value="ANK"/>
    <property type="match status" value="3"/>
</dbReference>
<feature type="non-terminal residue" evidence="4">
    <location>
        <position position="138"/>
    </location>
</feature>